<dbReference type="InterPro" id="IPR018641">
    <property type="entry name" value="Trfase_1_rSAM/seldom-assoc"/>
</dbReference>
<keyword evidence="1" id="KW-0548">Nucleotidyltransferase</keyword>
<comment type="caution">
    <text evidence="1">The sequence shown here is derived from an EMBL/GenBank/DDBJ whole genome shotgun (WGS) entry which is preliminary data.</text>
</comment>
<dbReference type="Gene3D" id="3.90.550.10">
    <property type="entry name" value="Spore Coat Polysaccharide Biosynthesis Protein SpsA, Chain A"/>
    <property type="match status" value="1"/>
</dbReference>
<protein>
    <submittedName>
        <fullName evidence="1">2-phospho-L-lactate guanylyltransferase</fullName>
        <ecNumber evidence="1">2.7.7.68</ecNumber>
    </submittedName>
</protein>
<accession>A0A5C6EQA4</accession>
<proteinExistence type="predicted"/>
<dbReference type="SUPFAM" id="SSF53448">
    <property type="entry name" value="Nucleotide-diphospho-sugar transferases"/>
    <property type="match status" value="1"/>
</dbReference>
<gene>
    <name evidence="1" type="primary">cofC</name>
    <name evidence="1" type="ORF">Poly51_41080</name>
</gene>
<dbReference type="PANTHER" id="PTHR36529:SF1">
    <property type="entry name" value="GLYCOSYLTRANSFERASE"/>
    <property type="match status" value="1"/>
</dbReference>
<dbReference type="GO" id="GO:0043814">
    <property type="term" value="F:phospholactate guanylyltransferase activity"/>
    <property type="evidence" value="ECO:0007669"/>
    <property type="project" value="UniProtKB-EC"/>
</dbReference>
<organism evidence="1 2">
    <name type="scientific">Rubripirellula tenax</name>
    <dbReference type="NCBI Taxonomy" id="2528015"/>
    <lineage>
        <taxon>Bacteria</taxon>
        <taxon>Pseudomonadati</taxon>
        <taxon>Planctomycetota</taxon>
        <taxon>Planctomycetia</taxon>
        <taxon>Pirellulales</taxon>
        <taxon>Pirellulaceae</taxon>
        <taxon>Rubripirellula</taxon>
    </lineage>
</organism>
<sequence length="271" mass="29953">MPREADPAEAAERIPGEERLSIRIGLMMKDWQPGRVKTRLAVSIGFEAAAALHRLFVHHLCRSLAQTADERTLVYAPAEAGSRLQSQLVAWRLEQNWSITVQSDGDLGKRMETWFTSVFSDVHSESPVAAIVIGADCPLLSQDDLRQAAAALETCDIVLGPAMDGGYYLIAIRSHRVASNRSVRTQLGELFSEIPWGTSSVLEMTRDRIGNLGWKVSMLEVREDVDTVTQLNGLRRQLSRQVVSDESSSLVEFARNIDRVLEGATAPEIPS</sequence>
<name>A0A5C6EQA4_9BACT</name>
<dbReference type="InterPro" id="IPR029044">
    <property type="entry name" value="Nucleotide-diphossugar_trans"/>
</dbReference>
<dbReference type="NCBIfam" id="TIGR04282">
    <property type="entry name" value="glyco_like_cofC"/>
    <property type="match status" value="1"/>
</dbReference>
<reference evidence="1 2" key="1">
    <citation type="submission" date="2019-02" db="EMBL/GenBank/DDBJ databases">
        <title>Deep-cultivation of Planctomycetes and their phenomic and genomic characterization uncovers novel biology.</title>
        <authorList>
            <person name="Wiegand S."/>
            <person name="Jogler M."/>
            <person name="Boedeker C."/>
            <person name="Pinto D."/>
            <person name="Vollmers J."/>
            <person name="Rivas-Marin E."/>
            <person name="Kohn T."/>
            <person name="Peeters S.H."/>
            <person name="Heuer A."/>
            <person name="Rast P."/>
            <person name="Oberbeckmann S."/>
            <person name="Bunk B."/>
            <person name="Jeske O."/>
            <person name="Meyerdierks A."/>
            <person name="Storesund J.E."/>
            <person name="Kallscheuer N."/>
            <person name="Luecker S."/>
            <person name="Lage O.M."/>
            <person name="Pohl T."/>
            <person name="Merkel B.J."/>
            <person name="Hornburger P."/>
            <person name="Mueller R.-W."/>
            <person name="Bruemmer F."/>
            <person name="Labrenz M."/>
            <person name="Spormann A.M."/>
            <person name="Op Den Camp H."/>
            <person name="Overmann J."/>
            <person name="Amann R."/>
            <person name="Jetten M.S.M."/>
            <person name="Mascher T."/>
            <person name="Medema M.H."/>
            <person name="Devos D.P."/>
            <person name="Kaster A.-K."/>
            <person name="Ovreas L."/>
            <person name="Rohde M."/>
            <person name="Galperin M.Y."/>
            <person name="Jogler C."/>
        </authorList>
    </citation>
    <scope>NUCLEOTIDE SEQUENCE [LARGE SCALE GENOMIC DNA]</scope>
    <source>
        <strain evidence="1 2">Poly51</strain>
    </source>
</reference>
<evidence type="ECO:0000313" key="2">
    <source>
        <dbReference type="Proteomes" id="UP000318288"/>
    </source>
</evidence>
<keyword evidence="1" id="KW-0808">Transferase</keyword>
<dbReference type="EC" id="2.7.7.68" evidence="1"/>
<dbReference type="Proteomes" id="UP000318288">
    <property type="component" value="Unassembled WGS sequence"/>
</dbReference>
<dbReference type="RefSeq" id="WP_146459501.1">
    <property type="nucleotide sequence ID" value="NZ_SJPW01000005.1"/>
</dbReference>
<keyword evidence="2" id="KW-1185">Reference proteome</keyword>
<dbReference type="EMBL" id="SJPW01000005">
    <property type="protein sequence ID" value="TWU50815.1"/>
    <property type="molecule type" value="Genomic_DNA"/>
</dbReference>
<dbReference type="PANTHER" id="PTHR36529">
    <property type="entry name" value="SLL1095 PROTEIN"/>
    <property type="match status" value="1"/>
</dbReference>
<dbReference type="Pfam" id="PF09837">
    <property type="entry name" value="DUF2064"/>
    <property type="match status" value="1"/>
</dbReference>
<dbReference type="OrthoDB" id="9810303at2"/>
<evidence type="ECO:0000313" key="1">
    <source>
        <dbReference type="EMBL" id="TWU50815.1"/>
    </source>
</evidence>
<dbReference type="AlphaFoldDB" id="A0A5C6EQA4"/>